<protein>
    <recommendedName>
        <fullName evidence="5">TKL protein kinase</fullName>
    </recommendedName>
</protein>
<proteinExistence type="predicted"/>
<accession>A0A225VW07</accession>
<comment type="caution">
    <text evidence="3">The sequence shown here is derived from an EMBL/GenBank/DDBJ whole genome shotgun (WGS) entry which is preliminary data.</text>
</comment>
<evidence type="ECO:0008006" key="5">
    <source>
        <dbReference type="Google" id="ProtNLM"/>
    </source>
</evidence>
<gene>
    <name evidence="3" type="ORF">PHMEG_00018161</name>
</gene>
<dbReference type="EMBL" id="NBNE01002884">
    <property type="protein sequence ID" value="OWZ09179.1"/>
    <property type="molecule type" value="Genomic_DNA"/>
</dbReference>
<evidence type="ECO:0000313" key="3">
    <source>
        <dbReference type="EMBL" id="OWZ09179.1"/>
    </source>
</evidence>
<organism evidence="3 4">
    <name type="scientific">Phytophthora megakarya</name>
    <dbReference type="NCBI Taxonomy" id="4795"/>
    <lineage>
        <taxon>Eukaryota</taxon>
        <taxon>Sar</taxon>
        <taxon>Stramenopiles</taxon>
        <taxon>Oomycota</taxon>
        <taxon>Peronosporomycetes</taxon>
        <taxon>Peronosporales</taxon>
        <taxon>Peronosporaceae</taxon>
        <taxon>Phytophthora</taxon>
    </lineage>
</organism>
<evidence type="ECO:0000313" key="4">
    <source>
        <dbReference type="Proteomes" id="UP000198211"/>
    </source>
</evidence>
<feature type="chain" id="PRO_5013121563" description="TKL protein kinase" evidence="2">
    <location>
        <begin position="23"/>
        <end position="236"/>
    </location>
</feature>
<reference evidence="4" key="1">
    <citation type="submission" date="2017-03" db="EMBL/GenBank/DDBJ databases">
        <title>Phytopthora megakarya and P. palmivora, two closely related causual agents of cacao black pod achieved similar genome size and gene model numbers by different mechanisms.</title>
        <authorList>
            <person name="Ali S."/>
            <person name="Shao J."/>
            <person name="Larry D.J."/>
            <person name="Kronmiller B."/>
            <person name="Shen D."/>
            <person name="Strem M.D."/>
            <person name="Melnick R.L."/>
            <person name="Guiltinan M.J."/>
            <person name="Tyler B.M."/>
            <person name="Meinhardt L.W."/>
            <person name="Bailey B.A."/>
        </authorList>
    </citation>
    <scope>NUCLEOTIDE SEQUENCE [LARGE SCALE GENOMIC DNA]</scope>
    <source>
        <strain evidence="4">zdho120</strain>
    </source>
</reference>
<keyword evidence="4" id="KW-1185">Reference proteome</keyword>
<feature type="signal peptide" evidence="2">
    <location>
        <begin position="1"/>
        <end position="22"/>
    </location>
</feature>
<sequence>MKADSVCVYILALGSLLSSTSTSSSTVTAKEINADPGCTGRTTTIYSTITEDVCRDGMTCTPESGWTNSVSSEYKFCNYDQAGYLRYAFPNVQYLLFEYFEDNECKTLIQSSAILADGKCHSSVHYTLMFKTGDDGTAYVLSRGIDCDRGPWSNFTEPIPKTMINTGKCFVGEHTIAKVYLVNGSTSSSTSTSANTSVATSATNGRGTANTTASSSAMRTTLSMLILAIASTFAAI</sequence>
<dbReference type="Proteomes" id="UP000198211">
    <property type="component" value="Unassembled WGS sequence"/>
</dbReference>
<feature type="region of interest" description="Disordered" evidence="1">
    <location>
        <begin position="185"/>
        <end position="213"/>
    </location>
</feature>
<evidence type="ECO:0000256" key="2">
    <source>
        <dbReference type="SAM" id="SignalP"/>
    </source>
</evidence>
<evidence type="ECO:0000256" key="1">
    <source>
        <dbReference type="SAM" id="MobiDB-lite"/>
    </source>
</evidence>
<keyword evidence="2" id="KW-0732">Signal</keyword>
<dbReference type="OrthoDB" id="120092at2759"/>
<dbReference type="AlphaFoldDB" id="A0A225VW07"/>
<name>A0A225VW07_9STRA</name>